<sequence length="303" mass="34536">MGVITEGPVLMEEQKSHLCRNFSREDVKKALWSIDDNRAPGPNGYFSKFFKSAWNIVGDEVCNVVLEFFATSKLLKQINTTLITLVLKVELASQVQGAFIAGRSILDNILVCQDLLKDYNNKRKAPLYCEGGRGIREGDPMSPLLFVLVLEYLTRLMRKISKLRRFRFYSRCKSLGLNHLVFADDLMLFCNGDKNYVELLLRGLKTFEKCVGLRSNVDKSALYFGNVADSIKEQILGYSGFIVSQTPFRYLGILLNARYLKNADFDGLIEKMLAKITCWSSRNLSYIARVVLVNYVLLSMHTY</sequence>
<dbReference type="PROSITE" id="PS50878">
    <property type="entry name" value="RT_POL"/>
    <property type="match status" value="1"/>
</dbReference>
<name>A0A803L7F3_CHEQI</name>
<dbReference type="Proteomes" id="UP000596660">
    <property type="component" value="Unplaced"/>
</dbReference>
<dbReference type="Pfam" id="PF00078">
    <property type="entry name" value="RVT_1"/>
    <property type="match status" value="1"/>
</dbReference>
<dbReference type="SUPFAM" id="SSF56672">
    <property type="entry name" value="DNA/RNA polymerases"/>
    <property type="match status" value="1"/>
</dbReference>
<protein>
    <recommendedName>
        <fullName evidence="1">Reverse transcriptase domain-containing protein</fullName>
    </recommendedName>
</protein>
<dbReference type="InterPro" id="IPR043502">
    <property type="entry name" value="DNA/RNA_pol_sf"/>
</dbReference>
<dbReference type="OMA" id="ELEANFC"/>
<evidence type="ECO:0000259" key="1">
    <source>
        <dbReference type="PROSITE" id="PS50878"/>
    </source>
</evidence>
<dbReference type="PANTHER" id="PTHR46890">
    <property type="entry name" value="NON-LTR RETROLELEMENT REVERSE TRANSCRIPTASE-LIKE PROTEIN-RELATED"/>
    <property type="match status" value="1"/>
</dbReference>
<dbReference type="EnsemblPlants" id="AUR62007792-RA">
    <property type="protein sequence ID" value="AUR62007792-RA:cds"/>
    <property type="gene ID" value="AUR62007792"/>
</dbReference>
<dbReference type="InterPro" id="IPR000477">
    <property type="entry name" value="RT_dom"/>
</dbReference>
<evidence type="ECO:0000313" key="3">
    <source>
        <dbReference type="Proteomes" id="UP000596660"/>
    </source>
</evidence>
<dbReference type="Gramene" id="AUR62007792-RA">
    <property type="protein sequence ID" value="AUR62007792-RA:cds"/>
    <property type="gene ID" value="AUR62007792"/>
</dbReference>
<dbReference type="AlphaFoldDB" id="A0A803L7F3"/>
<feature type="domain" description="Reverse transcriptase" evidence="1">
    <location>
        <begin position="1"/>
        <end position="255"/>
    </location>
</feature>
<reference evidence="2" key="1">
    <citation type="journal article" date="2017" name="Nature">
        <title>The genome of Chenopodium quinoa.</title>
        <authorList>
            <person name="Jarvis D.E."/>
            <person name="Ho Y.S."/>
            <person name="Lightfoot D.J."/>
            <person name="Schmoeckel S.M."/>
            <person name="Li B."/>
            <person name="Borm T.J.A."/>
            <person name="Ohyanagi H."/>
            <person name="Mineta K."/>
            <person name="Michell C.T."/>
            <person name="Saber N."/>
            <person name="Kharbatia N.M."/>
            <person name="Rupper R.R."/>
            <person name="Sharp A.R."/>
            <person name="Dally N."/>
            <person name="Boughton B.A."/>
            <person name="Woo Y.H."/>
            <person name="Gao G."/>
            <person name="Schijlen E.G.W.M."/>
            <person name="Guo X."/>
            <person name="Momin A.A."/>
            <person name="Negrao S."/>
            <person name="Al-Babili S."/>
            <person name="Gehring C."/>
            <person name="Roessner U."/>
            <person name="Jung C."/>
            <person name="Murphy K."/>
            <person name="Arold S.T."/>
            <person name="Gojobori T."/>
            <person name="van der Linden C.G."/>
            <person name="van Loo E.N."/>
            <person name="Jellen E.N."/>
            <person name="Maughan P.J."/>
            <person name="Tester M."/>
        </authorList>
    </citation>
    <scope>NUCLEOTIDE SEQUENCE [LARGE SCALE GENOMIC DNA]</scope>
    <source>
        <strain evidence="2">cv. PI 614886</strain>
    </source>
</reference>
<evidence type="ECO:0000313" key="2">
    <source>
        <dbReference type="EnsemblPlants" id="AUR62007792-RA:cds"/>
    </source>
</evidence>
<organism evidence="2 3">
    <name type="scientific">Chenopodium quinoa</name>
    <name type="common">Quinoa</name>
    <dbReference type="NCBI Taxonomy" id="63459"/>
    <lineage>
        <taxon>Eukaryota</taxon>
        <taxon>Viridiplantae</taxon>
        <taxon>Streptophyta</taxon>
        <taxon>Embryophyta</taxon>
        <taxon>Tracheophyta</taxon>
        <taxon>Spermatophyta</taxon>
        <taxon>Magnoliopsida</taxon>
        <taxon>eudicotyledons</taxon>
        <taxon>Gunneridae</taxon>
        <taxon>Pentapetalae</taxon>
        <taxon>Caryophyllales</taxon>
        <taxon>Chenopodiaceae</taxon>
        <taxon>Chenopodioideae</taxon>
        <taxon>Atripliceae</taxon>
        <taxon>Chenopodium</taxon>
    </lineage>
</organism>
<dbReference type="PANTHER" id="PTHR46890:SF48">
    <property type="entry name" value="RNA-DIRECTED DNA POLYMERASE"/>
    <property type="match status" value="1"/>
</dbReference>
<proteinExistence type="predicted"/>
<dbReference type="InterPro" id="IPR052343">
    <property type="entry name" value="Retrotransposon-Effector_Assoc"/>
</dbReference>
<keyword evidence="3" id="KW-1185">Reference proteome</keyword>
<accession>A0A803L7F3</accession>
<reference evidence="2" key="2">
    <citation type="submission" date="2021-03" db="UniProtKB">
        <authorList>
            <consortium name="EnsemblPlants"/>
        </authorList>
    </citation>
    <scope>IDENTIFICATION</scope>
</reference>